<dbReference type="EMBL" id="FOUU01000003">
    <property type="protein sequence ID" value="SFM72694.1"/>
    <property type="molecule type" value="Genomic_DNA"/>
</dbReference>
<feature type="domain" description="Glycosyl transferase family 28 C-terminal" evidence="1">
    <location>
        <begin position="269"/>
        <end position="379"/>
    </location>
</feature>
<evidence type="ECO:0000313" key="2">
    <source>
        <dbReference type="EMBL" id="SFM72694.1"/>
    </source>
</evidence>
<protein>
    <submittedName>
        <fullName evidence="2">Predicted glycosyl transferase</fullName>
    </submittedName>
</protein>
<sequence>MTLSLPLKILMYSHDTYGLGHIRRTLAIAKNIRSLPANILILTGSPLVGRFTIPRNVDFVRIPGMIKVTNEEYLPLSMKLEATQVLSIRESIILATVKSFRPDVLVVDKAPLGLKKEVVPALEWIREELPSCRTVLGLRDVMDSAEETRRDWEEKNVYVVMDSLYDEIWVYGVQGFYDPVKEYLIPESVSRKVYFTGYIPRYVPTRQELEKVRRDIGLPQDRPTVLVTVGGGGDGYPILDTFLRAFETESSELSFYGLLVTGPFLSSSRFQEVRSRAASLGWRAIRFHKFMEAVIGNSDVVVSMGGYNTICEIFSQCKPCLVVPRTVPREEQLIRAEILHRHGFCDYIKPGFLTPEILREKILKLLSDRSSLSERMKGFPFTAFDVIRQRLIVLKEKGGEQISGPSRNGP</sequence>
<dbReference type="PANTHER" id="PTHR21015">
    <property type="entry name" value="UDP-N-ACETYLGLUCOSAMINE--N-ACETYLMURAMYL-(PENTAPEPTIDE) PYROPHOSPHORYL-UNDECAPRENOL N-ACETYLGLUCOSAMINE TRANSFERASE 1"/>
    <property type="match status" value="1"/>
</dbReference>
<dbReference type="Gene3D" id="3.40.50.2000">
    <property type="entry name" value="Glycogen Phosphorylase B"/>
    <property type="match status" value="1"/>
</dbReference>
<organism evidence="2 3">
    <name type="scientific">Thermodesulforhabdus norvegica</name>
    <dbReference type="NCBI Taxonomy" id="39841"/>
    <lineage>
        <taxon>Bacteria</taxon>
        <taxon>Pseudomonadati</taxon>
        <taxon>Thermodesulfobacteriota</taxon>
        <taxon>Syntrophobacteria</taxon>
        <taxon>Syntrophobacterales</taxon>
        <taxon>Thermodesulforhabdaceae</taxon>
        <taxon>Thermodesulforhabdus</taxon>
    </lineage>
</organism>
<gene>
    <name evidence="2" type="ORF">SAMN05660836_01274</name>
</gene>
<dbReference type="OrthoDB" id="9802126at2"/>
<name>A0A1I4T7H5_9BACT</name>
<dbReference type="Pfam" id="PF04101">
    <property type="entry name" value="Glyco_tran_28_C"/>
    <property type="match status" value="1"/>
</dbReference>
<dbReference type="STRING" id="39841.SAMN05660836_01274"/>
<dbReference type="Proteomes" id="UP000199611">
    <property type="component" value="Unassembled WGS sequence"/>
</dbReference>
<dbReference type="GO" id="GO:0016758">
    <property type="term" value="F:hexosyltransferase activity"/>
    <property type="evidence" value="ECO:0007669"/>
    <property type="project" value="InterPro"/>
</dbReference>
<dbReference type="PANTHER" id="PTHR21015:SF28">
    <property type="entry name" value="SLL1722 PROTEIN"/>
    <property type="match status" value="1"/>
</dbReference>
<dbReference type="InterPro" id="IPR007235">
    <property type="entry name" value="Glyco_trans_28_C"/>
</dbReference>
<keyword evidence="3" id="KW-1185">Reference proteome</keyword>
<evidence type="ECO:0000259" key="1">
    <source>
        <dbReference type="Pfam" id="PF04101"/>
    </source>
</evidence>
<proteinExistence type="predicted"/>
<keyword evidence="2" id="KW-0808">Transferase</keyword>
<dbReference type="SUPFAM" id="SSF53756">
    <property type="entry name" value="UDP-Glycosyltransferase/glycogen phosphorylase"/>
    <property type="match status" value="1"/>
</dbReference>
<accession>A0A1I4T7H5</accession>
<evidence type="ECO:0000313" key="3">
    <source>
        <dbReference type="Proteomes" id="UP000199611"/>
    </source>
</evidence>
<dbReference type="AlphaFoldDB" id="A0A1I4T7H5"/>
<reference evidence="2 3" key="1">
    <citation type="submission" date="2016-10" db="EMBL/GenBank/DDBJ databases">
        <authorList>
            <person name="de Groot N.N."/>
        </authorList>
    </citation>
    <scope>NUCLEOTIDE SEQUENCE [LARGE SCALE GENOMIC DNA]</scope>
    <source>
        <strain evidence="2 3">DSM 9990</strain>
    </source>
</reference>